<keyword evidence="3" id="KW-0813">Transport</keyword>
<reference evidence="8" key="1">
    <citation type="submission" date="2023-08" db="EMBL/GenBank/DDBJ databases">
        <authorList>
            <person name="Chen Y."/>
            <person name="Shah S."/>
            <person name="Dougan E. K."/>
            <person name="Thang M."/>
            <person name="Chan C."/>
        </authorList>
    </citation>
    <scope>NUCLEOTIDE SEQUENCE</scope>
</reference>
<comment type="caution">
    <text evidence="8">The sequence shown here is derived from an EMBL/GenBank/DDBJ whole genome shotgun (WGS) entry which is preliminary data.</text>
</comment>
<evidence type="ECO:0000313" key="9">
    <source>
        <dbReference type="Proteomes" id="UP001178507"/>
    </source>
</evidence>
<dbReference type="Proteomes" id="UP001178507">
    <property type="component" value="Unassembled WGS sequence"/>
</dbReference>
<evidence type="ECO:0000313" key="8">
    <source>
        <dbReference type="EMBL" id="CAJ1387091.1"/>
    </source>
</evidence>
<organism evidence="8 9">
    <name type="scientific">Effrenium voratum</name>
    <dbReference type="NCBI Taxonomy" id="2562239"/>
    <lineage>
        <taxon>Eukaryota</taxon>
        <taxon>Sar</taxon>
        <taxon>Alveolata</taxon>
        <taxon>Dinophyceae</taxon>
        <taxon>Suessiales</taxon>
        <taxon>Symbiodiniaceae</taxon>
        <taxon>Effrenium</taxon>
    </lineage>
</organism>
<protein>
    <recommendedName>
        <fullName evidence="10">Charged multivesicular body protein 6</fullName>
    </recommendedName>
</protein>
<proteinExistence type="inferred from homology"/>
<feature type="compositionally biased region" description="Low complexity" evidence="7">
    <location>
        <begin position="206"/>
        <end position="234"/>
    </location>
</feature>
<name>A0AA36MV12_9DINO</name>
<evidence type="ECO:0000256" key="7">
    <source>
        <dbReference type="SAM" id="MobiDB-lite"/>
    </source>
</evidence>
<dbReference type="Pfam" id="PF03357">
    <property type="entry name" value="Snf7"/>
    <property type="match status" value="1"/>
</dbReference>
<accession>A0AA36MV12</accession>
<keyword evidence="9" id="KW-1185">Reference proteome</keyword>
<keyword evidence="5" id="KW-0653">Protein transport</keyword>
<dbReference type="AlphaFoldDB" id="A0AA36MV12"/>
<dbReference type="EMBL" id="CAUJNA010001458">
    <property type="protein sequence ID" value="CAJ1387091.1"/>
    <property type="molecule type" value="Genomic_DNA"/>
</dbReference>
<evidence type="ECO:0000256" key="3">
    <source>
        <dbReference type="ARBA" id="ARBA00022448"/>
    </source>
</evidence>
<evidence type="ECO:0000256" key="1">
    <source>
        <dbReference type="ARBA" id="ARBA00004608"/>
    </source>
</evidence>
<feature type="compositionally biased region" description="Low complexity" evidence="7">
    <location>
        <begin position="187"/>
        <end position="198"/>
    </location>
</feature>
<evidence type="ECO:0000256" key="4">
    <source>
        <dbReference type="ARBA" id="ARBA00022753"/>
    </source>
</evidence>
<dbReference type="GO" id="GO:0000815">
    <property type="term" value="C:ESCRT III complex"/>
    <property type="evidence" value="ECO:0007669"/>
    <property type="project" value="TreeGrafter"/>
</dbReference>
<comment type="similarity">
    <text evidence="2">Belongs to the SNF7 family.</text>
</comment>
<dbReference type="PANTHER" id="PTHR22761:SF5">
    <property type="entry name" value="CHARGED MULTIVESICULAR BODY PROTEIN 6"/>
    <property type="match status" value="1"/>
</dbReference>
<dbReference type="GO" id="GO:0005771">
    <property type="term" value="C:multivesicular body"/>
    <property type="evidence" value="ECO:0007669"/>
    <property type="project" value="TreeGrafter"/>
</dbReference>
<keyword evidence="4" id="KW-0967">Endosome</keyword>
<dbReference type="GO" id="GO:0032511">
    <property type="term" value="P:late endosome to vacuole transport via multivesicular body sorting pathway"/>
    <property type="evidence" value="ECO:0007669"/>
    <property type="project" value="TreeGrafter"/>
</dbReference>
<evidence type="ECO:0000256" key="6">
    <source>
        <dbReference type="ARBA" id="ARBA00023136"/>
    </source>
</evidence>
<dbReference type="PANTHER" id="PTHR22761">
    <property type="entry name" value="CHARGED MULTIVESICULAR BODY PROTEIN"/>
    <property type="match status" value="1"/>
</dbReference>
<dbReference type="GO" id="GO:0006900">
    <property type="term" value="P:vesicle budding from membrane"/>
    <property type="evidence" value="ECO:0007669"/>
    <property type="project" value="TreeGrafter"/>
</dbReference>
<dbReference type="InterPro" id="IPR005024">
    <property type="entry name" value="Snf7_fam"/>
</dbReference>
<feature type="region of interest" description="Disordered" evidence="7">
    <location>
        <begin position="1"/>
        <end position="20"/>
    </location>
</feature>
<evidence type="ECO:0008006" key="10">
    <source>
        <dbReference type="Google" id="ProtNLM"/>
    </source>
</evidence>
<evidence type="ECO:0000256" key="2">
    <source>
        <dbReference type="ARBA" id="ARBA00006190"/>
    </source>
</evidence>
<comment type="subcellular location">
    <subcellularLocation>
        <location evidence="1">Endosome membrane</location>
    </subcellularLocation>
</comment>
<keyword evidence="6" id="KW-0472">Membrane</keyword>
<sequence length="242" mass="26044">MGQLFGKKPHQGPPPNVDQDDMALLDLKAQRDQLLASRRRVEARAQKAYEVARQLVAKDQRNQALLALRRQKQQKQLAEECQNHLNKLEEMIFSIEMAQTTKGTVEALKTGVAMMKRIQKEVGGVDQVQRLLGEQEEAMEAQQEINALLAGGGAAADDADMLAEFSKMQEEATLDALQKNGSEEVAEPAPAAPAAPVETPEEEEVTAAQPEAPASPVSAAPSAAPKASPEIAAPTARILEPA</sequence>
<evidence type="ECO:0000256" key="5">
    <source>
        <dbReference type="ARBA" id="ARBA00022927"/>
    </source>
</evidence>
<gene>
    <name evidence="8" type="ORF">EVOR1521_LOCUS13234</name>
</gene>
<dbReference type="GO" id="GO:0015031">
    <property type="term" value="P:protein transport"/>
    <property type="evidence" value="ECO:0007669"/>
    <property type="project" value="UniProtKB-KW"/>
</dbReference>
<feature type="region of interest" description="Disordered" evidence="7">
    <location>
        <begin position="179"/>
        <end position="242"/>
    </location>
</feature>